<evidence type="ECO:0000256" key="1">
    <source>
        <dbReference type="ARBA" id="ARBA00004259"/>
    </source>
</evidence>
<accession>A0AAD5V2E0</accession>
<evidence type="ECO:0000256" key="5">
    <source>
        <dbReference type="SAM" id="MobiDB-lite"/>
    </source>
</evidence>
<dbReference type="GO" id="GO:0016973">
    <property type="term" value="P:poly(A)+ mRNA export from nucleus"/>
    <property type="evidence" value="ECO:0007669"/>
    <property type="project" value="TreeGrafter"/>
</dbReference>
<organism evidence="6 7">
    <name type="scientific">Meripilus lineatus</name>
    <dbReference type="NCBI Taxonomy" id="2056292"/>
    <lineage>
        <taxon>Eukaryota</taxon>
        <taxon>Fungi</taxon>
        <taxon>Dikarya</taxon>
        <taxon>Basidiomycota</taxon>
        <taxon>Agaricomycotina</taxon>
        <taxon>Agaricomycetes</taxon>
        <taxon>Polyporales</taxon>
        <taxon>Meripilaceae</taxon>
        <taxon>Meripilus</taxon>
    </lineage>
</organism>
<keyword evidence="4" id="KW-0813">Transport</keyword>
<comment type="similarity">
    <text evidence="2 4">Belongs to the nucleoporin interacting component (NIC) family.</text>
</comment>
<dbReference type="EMBL" id="JANAWD010000247">
    <property type="protein sequence ID" value="KAJ3482995.1"/>
    <property type="molecule type" value="Genomic_DNA"/>
</dbReference>
<dbReference type="GO" id="GO:0005643">
    <property type="term" value="C:nuclear pore"/>
    <property type="evidence" value="ECO:0007669"/>
    <property type="project" value="UniProtKB-SubCell"/>
</dbReference>
<keyword evidence="3 4" id="KW-0539">Nucleus</keyword>
<gene>
    <name evidence="6" type="ORF">NLI96_g6609</name>
</gene>
<name>A0AAD5V2E0_9APHY</name>
<keyword evidence="4" id="KW-0509">mRNA transport</keyword>
<dbReference type="Proteomes" id="UP001212997">
    <property type="component" value="Unassembled WGS sequence"/>
</dbReference>
<evidence type="ECO:0000256" key="4">
    <source>
        <dbReference type="RuleBase" id="RU364035"/>
    </source>
</evidence>
<dbReference type="PANTHER" id="PTHR11225:SF4">
    <property type="entry name" value="NUCLEAR PORE COMPLEX PROTEIN NUP93"/>
    <property type="match status" value="1"/>
</dbReference>
<comment type="subcellular location">
    <subcellularLocation>
        <location evidence="1">Nucleus envelope</location>
    </subcellularLocation>
    <subcellularLocation>
        <location evidence="4">Nucleus</location>
        <location evidence="4">Nuclear pore complex</location>
    </subcellularLocation>
</comment>
<proteinExistence type="inferred from homology"/>
<keyword evidence="4" id="KW-0906">Nuclear pore complex</keyword>
<protein>
    <recommendedName>
        <fullName evidence="4">Nuclear pore protein</fullName>
    </recommendedName>
</protein>
<evidence type="ECO:0000313" key="7">
    <source>
        <dbReference type="Proteomes" id="UP001212997"/>
    </source>
</evidence>
<evidence type="ECO:0000256" key="2">
    <source>
        <dbReference type="ARBA" id="ARBA00010186"/>
    </source>
</evidence>
<dbReference type="InterPro" id="IPR007231">
    <property type="entry name" value="Nucleoporin_int_Nup93/Nic96"/>
</dbReference>
<reference evidence="6" key="1">
    <citation type="submission" date="2022-07" db="EMBL/GenBank/DDBJ databases">
        <title>Genome Sequence of Physisporinus lineatus.</title>
        <authorList>
            <person name="Buettner E."/>
        </authorList>
    </citation>
    <scope>NUCLEOTIDE SEQUENCE</scope>
    <source>
        <strain evidence="6">VT162</strain>
    </source>
</reference>
<dbReference type="GO" id="GO:0017056">
    <property type="term" value="F:structural constituent of nuclear pore"/>
    <property type="evidence" value="ECO:0007669"/>
    <property type="project" value="InterPro"/>
</dbReference>
<keyword evidence="7" id="KW-1185">Reference proteome</keyword>
<evidence type="ECO:0000256" key="3">
    <source>
        <dbReference type="ARBA" id="ARBA00023242"/>
    </source>
</evidence>
<comment type="caution">
    <text evidence="6">The sequence shown here is derived from an EMBL/GenBank/DDBJ whole genome shotgun (WGS) entry which is preliminary data.</text>
</comment>
<dbReference type="Pfam" id="PF04097">
    <property type="entry name" value="Nic96"/>
    <property type="match status" value="1"/>
</dbReference>
<dbReference type="AlphaFoldDB" id="A0AAD5V2E0"/>
<feature type="region of interest" description="Disordered" evidence="5">
    <location>
        <begin position="157"/>
        <end position="180"/>
    </location>
</feature>
<feature type="compositionally biased region" description="Polar residues" evidence="5">
    <location>
        <begin position="167"/>
        <end position="180"/>
    </location>
</feature>
<keyword evidence="4" id="KW-0472">Membrane</keyword>
<sequence length="865" mass="96848">MADLASLLRASKALNSHLTRPDLPSVNLSLDQIEAQSRRLVSRQPDTAADTDKANYLLAQAHVDAPALGTSIANLNAANTFTPLQPLQDTDVDGFIRHAHEQNLIATIEARRKKTQEDFYRFLEQKQTEEWEERKKRIYDAVGEKSGAENKAVDELKRSRHGKSLLASASATPTPNLQTQSKMMAYDRVVSELNAARLRGTSYPIVHGLMEASVDITSEQGSLQISQNFHVLSKITAEPPALPPLEHASAHILNTPLFERKYARVYLGNPESREAVDLRRQIAKGGREALEAQYWDVLERTIQARPMEARLGGDPSIANRVRAFVLVRHYRNGEWEDRIELVAGQPLWAKLFYMVRTGHVQEALDEAVRSQQAIENREASFVSHFRAWVESPERKLSKPHRDQLHSVYNAHMLHSSTADPFKLALYKIMGKIDPSRRSVPQVTVTTEDWLWLQLSMVDEEENGGLRGLAELLLTYGERHFDGAPGQQTTRRGVWAGVLLMCGQFERAVAALWEHPETEVEAVHLAIALAYHGLLRIPPRSETSDTTPLSLPTNGPPALSLSTLIWRYVRQFVKMDAKEALQYVSCVCLSADQPAGVGKEQVESAWELVRRIIVLANTGAAWEELVGGFRPDGTRFSGIIEQIAPLLKLNDLKEYNEHILIRAAQNSHENDRIPEAIKLYNLAGDYNTVISCLAQALGNTISQPSADEAARSLEKTAGDILRHYERTNRAVGKSRDAVVRLLRVREAMDAKDSGRIELTLEIMESIDLIPMDGDVSKITRRADEFRDLPEAIQRNLQTFLTLTMNALASVHQKVKNSPATDATKQMTLAALRKKSRSLMVFAGILKYRMSPDVYSNLARLDVEIAL</sequence>
<keyword evidence="4" id="KW-0811">Translocation</keyword>
<keyword evidence="4" id="KW-0653">Protein transport</keyword>
<dbReference type="GO" id="GO:0006606">
    <property type="term" value="P:protein import into nucleus"/>
    <property type="evidence" value="ECO:0007669"/>
    <property type="project" value="TreeGrafter"/>
</dbReference>
<evidence type="ECO:0000313" key="6">
    <source>
        <dbReference type="EMBL" id="KAJ3482995.1"/>
    </source>
</evidence>
<dbReference type="PANTHER" id="PTHR11225">
    <property type="entry name" value="NUCLEAR PORE COMPLEX PROTEIN NUP93 NUCLEOPORIN NUP93 DEAD EYE PROTEIN"/>
    <property type="match status" value="1"/>
</dbReference>